<gene>
    <name evidence="1" type="ORF">SAMN02744040_00123</name>
</gene>
<evidence type="ECO:0000313" key="1">
    <source>
        <dbReference type="EMBL" id="SHG90789.1"/>
    </source>
</evidence>
<dbReference type="AlphaFoldDB" id="A0A1M5NNL5"/>
<keyword evidence="2" id="KW-1185">Reference proteome</keyword>
<organism evidence="1 2">
    <name type="scientific">Tepidibacter thalassicus DSM 15285</name>
    <dbReference type="NCBI Taxonomy" id="1123350"/>
    <lineage>
        <taxon>Bacteria</taxon>
        <taxon>Bacillati</taxon>
        <taxon>Bacillota</taxon>
        <taxon>Clostridia</taxon>
        <taxon>Peptostreptococcales</taxon>
        <taxon>Peptostreptococcaceae</taxon>
        <taxon>Tepidibacter</taxon>
    </lineage>
</organism>
<sequence>MLNYMVQVYAFLIKNNRRTIEAIPEQYKIPVSEYLAKQVEEV</sequence>
<evidence type="ECO:0000313" key="2">
    <source>
        <dbReference type="Proteomes" id="UP000242520"/>
    </source>
</evidence>
<proteinExistence type="predicted"/>
<name>A0A1M5NNL5_9FIRM</name>
<reference evidence="2" key="1">
    <citation type="submission" date="2016-11" db="EMBL/GenBank/DDBJ databases">
        <authorList>
            <person name="Varghese N."/>
            <person name="Submissions S."/>
        </authorList>
    </citation>
    <scope>NUCLEOTIDE SEQUENCE [LARGE SCALE GENOMIC DNA]</scope>
    <source>
        <strain evidence="2">DSM 15285</strain>
    </source>
</reference>
<dbReference type="EMBL" id="FQXH01000005">
    <property type="protein sequence ID" value="SHG90789.1"/>
    <property type="molecule type" value="Genomic_DNA"/>
</dbReference>
<protein>
    <submittedName>
        <fullName evidence="1">Uncharacterized protein</fullName>
    </submittedName>
</protein>
<dbReference type="Proteomes" id="UP000242520">
    <property type="component" value="Unassembled WGS sequence"/>
</dbReference>
<accession>A0A1M5NNL5</accession>
<dbReference type="STRING" id="1123350.SAMN02744040_00123"/>
<dbReference type="NCBIfam" id="NF040910">
    <property type="entry name" value="CD1375_fam"/>
    <property type="match status" value="1"/>
</dbReference>
<dbReference type="InterPro" id="IPR047907">
    <property type="entry name" value="CD1375-like"/>
</dbReference>